<sequence length="109" mass="12029">MESENSIKGSDFTDNDMSDDSTSSEYCPVQRGRGRGKRARRGLAATPRGRNRSSRGGVTSRGARRGRRGGHQGPNRQELALRAREERQTHIESCTTSTRHKLADIVFGA</sequence>
<feature type="compositionally biased region" description="Basic residues" evidence="1">
    <location>
        <begin position="32"/>
        <end position="41"/>
    </location>
</feature>
<accession>K1Q2T8</accession>
<dbReference type="AlphaFoldDB" id="K1Q2T8"/>
<evidence type="ECO:0000313" key="2">
    <source>
        <dbReference type="EMBL" id="EKC25694.1"/>
    </source>
</evidence>
<protein>
    <submittedName>
        <fullName evidence="2">Uncharacterized protein</fullName>
    </submittedName>
</protein>
<organism evidence="2">
    <name type="scientific">Magallana gigas</name>
    <name type="common">Pacific oyster</name>
    <name type="synonym">Crassostrea gigas</name>
    <dbReference type="NCBI Taxonomy" id="29159"/>
    <lineage>
        <taxon>Eukaryota</taxon>
        <taxon>Metazoa</taxon>
        <taxon>Spiralia</taxon>
        <taxon>Lophotrochozoa</taxon>
        <taxon>Mollusca</taxon>
        <taxon>Bivalvia</taxon>
        <taxon>Autobranchia</taxon>
        <taxon>Pteriomorphia</taxon>
        <taxon>Ostreida</taxon>
        <taxon>Ostreoidea</taxon>
        <taxon>Ostreidae</taxon>
        <taxon>Magallana</taxon>
    </lineage>
</organism>
<dbReference type="InParanoid" id="K1Q2T8"/>
<proteinExistence type="predicted"/>
<dbReference type="HOGENOM" id="CLU_2186463_0_0_1"/>
<dbReference type="EMBL" id="JH819031">
    <property type="protein sequence ID" value="EKC25694.1"/>
    <property type="molecule type" value="Genomic_DNA"/>
</dbReference>
<feature type="region of interest" description="Disordered" evidence="1">
    <location>
        <begin position="1"/>
        <end position="78"/>
    </location>
</feature>
<gene>
    <name evidence="2" type="ORF">CGI_10001412</name>
</gene>
<reference evidence="2" key="1">
    <citation type="journal article" date="2012" name="Nature">
        <title>The oyster genome reveals stress adaptation and complexity of shell formation.</title>
        <authorList>
            <person name="Zhang G."/>
            <person name="Fang X."/>
            <person name="Guo X."/>
            <person name="Li L."/>
            <person name="Luo R."/>
            <person name="Xu F."/>
            <person name="Yang P."/>
            <person name="Zhang L."/>
            <person name="Wang X."/>
            <person name="Qi H."/>
            <person name="Xiong Z."/>
            <person name="Que H."/>
            <person name="Xie Y."/>
            <person name="Holland P.W."/>
            <person name="Paps J."/>
            <person name="Zhu Y."/>
            <person name="Wu F."/>
            <person name="Chen Y."/>
            <person name="Wang J."/>
            <person name="Peng C."/>
            <person name="Meng J."/>
            <person name="Yang L."/>
            <person name="Liu J."/>
            <person name="Wen B."/>
            <person name="Zhang N."/>
            <person name="Huang Z."/>
            <person name="Zhu Q."/>
            <person name="Feng Y."/>
            <person name="Mount A."/>
            <person name="Hedgecock D."/>
            <person name="Xu Z."/>
            <person name="Liu Y."/>
            <person name="Domazet-Loso T."/>
            <person name="Du Y."/>
            <person name="Sun X."/>
            <person name="Zhang S."/>
            <person name="Liu B."/>
            <person name="Cheng P."/>
            <person name="Jiang X."/>
            <person name="Li J."/>
            <person name="Fan D."/>
            <person name="Wang W."/>
            <person name="Fu W."/>
            <person name="Wang T."/>
            <person name="Wang B."/>
            <person name="Zhang J."/>
            <person name="Peng Z."/>
            <person name="Li Y."/>
            <person name="Li N."/>
            <person name="Wang J."/>
            <person name="Chen M."/>
            <person name="He Y."/>
            <person name="Tan F."/>
            <person name="Song X."/>
            <person name="Zheng Q."/>
            <person name="Huang R."/>
            <person name="Yang H."/>
            <person name="Du X."/>
            <person name="Chen L."/>
            <person name="Yang M."/>
            <person name="Gaffney P.M."/>
            <person name="Wang S."/>
            <person name="Luo L."/>
            <person name="She Z."/>
            <person name="Ming Y."/>
            <person name="Huang W."/>
            <person name="Zhang S."/>
            <person name="Huang B."/>
            <person name="Zhang Y."/>
            <person name="Qu T."/>
            <person name="Ni P."/>
            <person name="Miao G."/>
            <person name="Wang J."/>
            <person name="Wang Q."/>
            <person name="Steinberg C.E."/>
            <person name="Wang H."/>
            <person name="Li N."/>
            <person name="Qian L."/>
            <person name="Zhang G."/>
            <person name="Li Y."/>
            <person name="Yang H."/>
            <person name="Liu X."/>
            <person name="Wang J."/>
            <person name="Yin Y."/>
            <person name="Wang J."/>
        </authorList>
    </citation>
    <scope>NUCLEOTIDE SEQUENCE [LARGE SCALE GENOMIC DNA]</scope>
    <source>
        <strain evidence="2">05x7-T-G4-1.051#20</strain>
    </source>
</reference>
<name>K1Q2T8_MAGGI</name>
<evidence type="ECO:0000256" key="1">
    <source>
        <dbReference type="SAM" id="MobiDB-lite"/>
    </source>
</evidence>